<organism evidence="2 3">
    <name type="scientific">Caerostris extrusa</name>
    <name type="common">Bark spider</name>
    <name type="synonym">Caerostris bankana</name>
    <dbReference type="NCBI Taxonomy" id="172846"/>
    <lineage>
        <taxon>Eukaryota</taxon>
        <taxon>Metazoa</taxon>
        <taxon>Ecdysozoa</taxon>
        <taxon>Arthropoda</taxon>
        <taxon>Chelicerata</taxon>
        <taxon>Arachnida</taxon>
        <taxon>Araneae</taxon>
        <taxon>Araneomorphae</taxon>
        <taxon>Entelegynae</taxon>
        <taxon>Araneoidea</taxon>
        <taxon>Araneidae</taxon>
        <taxon>Caerostris</taxon>
    </lineage>
</organism>
<evidence type="ECO:0000313" key="3">
    <source>
        <dbReference type="Proteomes" id="UP001054945"/>
    </source>
</evidence>
<dbReference type="Proteomes" id="UP001054945">
    <property type="component" value="Unassembled WGS sequence"/>
</dbReference>
<keyword evidence="3" id="KW-1185">Reference proteome</keyword>
<sequence length="107" mass="12604">MDFGFKPSSKLIPSRKWDVSLFGSNFSTHRRGRCKHLRRRDETAADRITRTERQNRSANSPLRAKRKKKLQLTGLSLFRKHFFHLRSAVDLQIKHKTKESARERGVT</sequence>
<evidence type="ECO:0000313" key="2">
    <source>
        <dbReference type="EMBL" id="GIX71734.1"/>
    </source>
</evidence>
<dbReference type="AlphaFoldDB" id="A0AAV4MIB7"/>
<reference evidence="2 3" key="1">
    <citation type="submission" date="2021-06" db="EMBL/GenBank/DDBJ databases">
        <title>Caerostris extrusa draft genome.</title>
        <authorList>
            <person name="Kono N."/>
            <person name="Arakawa K."/>
        </authorList>
    </citation>
    <scope>NUCLEOTIDE SEQUENCE [LARGE SCALE GENOMIC DNA]</scope>
</reference>
<proteinExistence type="predicted"/>
<feature type="compositionally biased region" description="Basic and acidic residues" evidence="1">
    <location>
        <begin position="39"/>
        <end position="55"/>
    </location>
</feature>
<feature type="region of interest" description="Disordered" evidence="1">
    <location>
        <begin position="33"/>
        <end position="66"/>
    </location>
</feature>
<name>A0AAV4MIB7_CAEEX</name>
<comment type="caution">
    <text evidence="2">The sequence shown here is derived from an EMBL/GenBank/DDBJ whole genome shotgun (WGS) entry which is preliminary data.</text>
</comment>
<evidence type="ECO:0000256" key="1">
    <source>
        <dbReference type="SAM" id="MobiDB-lite"/>
    </source>
</evidence>
<gene>
    <name evidence="2" type="ORF">CEXT_611271</name>
</gene>
<dbReference type="EMBL" id="BPLR01002249">
    <property type="protein sequence ID" value="GIX71734.1"/>
    <property type="molecule type" value="Genomic_DNA"/>
</dbReference>
<accession>A0AAV4MIB7</accession>
<protein>
    <submittedName>
        <fullName evidence="2">Uncharacterized protein</fullName>
    </submittedName>
</protein>